<accession>A0ABU4HNK4</accession>
<dbReference type="Proteomes" id="UP001284601">
    <property type="component" value="Unassembled WGS sequence"/>
</dbReference>
<dbReference type="CDD" id="cd06558">
    <property type="entry name" value="crotonase-like"/>
    <property type="match status" value="1"/>
</dbReference>
<reference evidence="3" key="1">
    <citation type="submission" date="2023-07" db="EMBL/GenBank/DDBJ databases">
        <title>Conexibacter stalactiti sp. nov., isolated from stalactites in a lava cave and emended description of the genus Conexibacter.</title>
        <authorList>
            <person name="Lee S.D."/>
        </authorList>
    </citation>
    <scope>NUCLEOTIDE SEQUENCE [LARGE SCALE GENOMIC DNA]</scope>
    <source>
        <strain evidence="3">KCTC 39840</strain>
    </source>
</reference>
<dbReference type="EMBL" id="JAWSTH010000023">
    <property type="protein sequence ID" value="MDW5594849.1"/>
    <property type="molecule type" value="Genomic_DNA"/>
</dbReference>
<dbReference type="RefSeq" id="WP_318597174.1">
    <property type="nucleotide sequence ID" value="NZ_JAWSTH010000023.1"/>
</dbReference>
<reference evidence="2 3" key="2">
    <citation type="submission" date="2023-10" db="EMBL/GenBank/DDBJ databases">
        <authorList>
            <person name="Han X.F."/>
        </authorList>
    </citation>
    <scope>NUCLEOTIDE SEQUENCE [LARGE SCALE GENOMIC DNA]</scope>
    <source>
        <strain evidence="2 3">KCTC 39840</strain>
    </source>
</reference>
<dbReference type="InterPro" id="IPR029045">
    <property type="entry name" value="ClpP/crotonase-like_dom_sf"/>
</dbReference>
<dbReference type="InterPro" id="IPR001753">
    <property type="entry name" value="Enoyl-CoA_hydra/iso"/>
</dbReference>
<sequence length="330" mass="36742">MKKTEAELLSPQWDTDHMEIDEATIAGYVRYDVDPERAVASITFDRPDRLNAIPIAAFERVGDLVREAEADDRVKVIVFKGEGDHFGTGADAAELGHYIGYKRGTDKASRRRPSQRQRILPDRNVLSSAFTRPIIECLKATVCQVQGYCYGGHFQIALSADIVIATPDARFTHPAFRYLGPAPQDMYHWIEKLGLTKMKDLMLTMRPLGAEEGAEAGLVTKVVEPEELQRWVDDYVDAIAVMPLDSLMMGKSMMQVVMEARGKGLGAMTGWVGHGWATNVVFEDDDWNFLRERREKGIAQALADRDNMVAPHFRLSNARSKAAANGNGKG</sequence>
<organism evidence="2 3">
    <name type="scientific">Conexibacter stalactiti</name>
    <dbReference type="NCBI Taxonomy" id="1940611"/>
    <lineage>
        <taxon>Bacteria</taxon>
        <taxon>Bacillati</taxon>
        <taxon>Actinomycetota</taxon>
        <taxon>Thermoleophilia</taxon>
        <taxon>Solirubrobacterales</taxon>
        <taxon>Conexibacteraceae</taxon>
        <taxon>Conexibacter</taxon>
    </lineage>
</organism>
<dbReference type="PANTHER" id="PTHR43802">
    <property type="entry name" value="ENOYL-COA HYDRATASE"/>
    <property type="match status" value="1"/>
</dbReference>
<comment type="caution">
    <text evidence="2">The sequence shown here is derived from an EMBL/GenBank/DDBJ whole genome shotgun (WGS) entry which is preliminary data.</text>
</comment>
<dbReference type="SUPFAM" id="SSF52096">
    <property type="entry name" value="ClpP/crotonase"/>
    <property type="match status" value="1"/>
</dbReference>
<comment type="similarity">
    <text evidence="1">Belongs to the enoyl-CoA hydratase/isomerase family.</text>
</comment>
<protein>
    <submittedName>
        <fullName evidence="2">Enoyl-CoA hydratase/isomerase family protein</fullName>
    </submittedName>
</protein>
<proteinExistence type="inferred from homology"/>
<dbReference type="Pfam" id="PF00378">
    <property type="entry name" value="ECH_1"/>
    <property type="match status" value="1"/>
</dbReference>
<gene>
    <name evidence="2" type="ORF">R7226_10900</name>
</gene>
<evidence type="ECO:0000256" key="1">
    <source>
        <dbReference type="ARBA" id="ARBA00005254"/>
    </source>
</evidence>
<evidence type="ECO:0000313" key="3">
    <source>
        <dbReference type="Proteomes" id="UP001284601"/>
    </source>
</evidence>
<keyword evidence="3" id="KW-1185">Reference proteome</keyword>
<dbReference type="PANTHER" id="PTHR43802:SF1">
    <property type="entry name" value="IP11341P-RELATED"/>
    <property type="match status" value="1"/>
</dbReference>
<name>A0ABU4HNK4_9ACTN</name>
<dbReference type="Gene3D" id="3.90.226.10">
    <property type="entry name" value="2-enoyl-CoA Hydratase, Chain A, domain 1"/>
    <property type="match status" value="1"/>
</dbReference>
<evidence type="ECO:0000313" key="2">
    <source>
        <dbReference type="EMBL" id="MDW5594849.1"/>
    </source>
</evidence>